<proteinExistence type="inferred from homology"/>
<dbReference type="InterPro" id="IPR026283">
    <property type="entry name" value="B-gal_1-like"/>
</dbReference>
<dbReference type="InterPro" id="IPR048912">
    <property type="entry name" value="BetaGal1-like_ABD1"/>
</dbReference>
<evidence type="ECO:0000259" key="8">
    <source>
        <dbReference type="Pfam" id="PF21317"/>
    </source>
</evidence>
<dbReference type="InterPro" id="IPR019801">
    <property type="entry name" value="Glyco_hydro_35_CS"/>
</dbReference>
<dbReference type="GO" id="GO:0005975">
    <property type="term" value="P:carbohydrate metabolic process"/>
    <property type="evidence" value="ECO:0007669"/>
    <property type="project" value="InterPro"/>
</dbReference>
<dbReference type="AlphaFoldDB" id="A0A561USY6"/>
<feature type="domain" description="Glycoside hydrolase 35 catalytic" evidence="7">
    <location>
        <begin position="12"/>
        <end position="328"/>
    </location>
</feature>
<keyword evidence="3 5" id="KW-0326">Glycosidase</keyword>
<evidence type="ECO:0000313" key="11">
    <source>
        <dbReference type="Proteomes" id="UP000318186"/>
    </source>
</evidence>
<evidence type="ECO:0000256" key="6">
    <source>
        <dbReference type="RuleBase" id="RU003679"/>
    </source>
</evidence>
<feature type="active site" description="Proton donor" evidence="4">
    <location>
        <position position="157"/>
    </location>
</feature>
<comment type="caution">
    <text evidence="10">The sequence shown here is derived from an EMBL/GenBank/DDBJ whole genome shotgun (WGS) entry which is preliminary data.</text>
</comment>
<dbReference type="Pfam" id="PF01301">
    <property type="entry name" value="Glyco_hydro_35"/>
    <property type="match status" value="1"/>
</dbReference>
<keyword evidence="2 5" id="KW-0378">Hydrolase</keyword>
<accession>A0A561USY6</accession>
<dbReference type="SUPFAM" id="SSF51445">
    <property type="entry name" value="(Trans)glycosidases"/>
    <property type="match status" value="1"/>
</dbReference>
<feature type="active site" description="Nucleophile" evidence="4">
    <location>
        <position position="233"/>
    </location>
</feature>
<reference evidence="10 11" key="1">
    <citation type="submission" date="2019-06" db="EMBL/GenBank/DDBJ databases">
        <title>Sequencing the genomes of 1000 actinobacteria strains.</title>
        <authorList>
            <person name="Klenk H.-P."/>
        </authorList>
    </citation>
    <scope>NUCLEOTIDE SEQUENCE [LARGE SCALE GENOMIC DNA]</scope>
    <source>
        <strain evidence="10 11">DSM 42059</strain>
    </source>
</reference>
<name>A0A561USY6_9ACTN</name>
<dbReference type="PIRSF" id="PIRSF006336">
    <property type="entry name" value="B-gal"/>
    <property type="match status" value="1"/>
</dbReference>
<gene>
    <name evidence="10" type="ORF">FHX80_11856</name>
</gene>
<evidence type="ECO:0000256" key="4">
    <source>
        <dbReference type="PIRSR" id="PIRSR006336-1"/>
    </source>
</evidence>
<dbReference type="OrthoDB" id="9813184at2"/>
<comment type="similarity">
    <text evidence="1 6">Belongs to the glycosyl hydrolase 35 family.</text>
</comment>
<dbReference type="RefSeq" id="WP_145762904.1">
    <property type="nucleotide sequence ID" value="NZ_VIWW01000001.1"/>
</dbReference>
<dbReference type="PANTHER" id="PTHR23421">
    <property type="entry name" value="BETA-GALACTOSIDASE RELATED"/>
    <property type="match status" value="1"/>
</dbReference>
<dbReference type="PRINTS" id="PR00742">
    <property type="entry name" value="GLHYDRLASE35"/>
</dbReference>
<dbReference type="Proteomes" id="UP000318186">
    <property type="component" value="Unassembled WGS sequence"/>
</dbReference>
<dbReference type="Pfam" id="PF21467">
    <property type="entry name" value="BetaGal_gal-bd"/>
    <property type="match status" value="1"/>
</dbReference>
<evidence type="ECO:0000256" key="5">
    <source>
        <dbReference type="RuleBase" id="RU000675"/>
    </source>
</evidence>
<dbReference type="InterPro" id="IPR008979">
    <property type="entry name" value="Galactose-bd-like_sf"/>
</dbReference>
<dbReference type="EC" id="3.2.1.23" evidence="5"/>
<dbReference type="SUPFAM" id="SSF49785">
    <property type="entry name" value="Galactose-binding domain-like"/>
    <property type="match status" value="1"/>
</dbReference>
<evidence type="ECO:0000256" key="3">
    <source>
        <dbReference type="ARBA" id="ARBA00023295"/>
    </source>
</evidence>
<evidence type="ECO:0000256" key="2">
    <source>
        <dbReference type="ARBA" id="ARBA00022801"/>
    </source>
</evidence>
<dbReference type="InterPro" id="IPR017853">
    <property type="entry name" value="GH"/>
</dbReference>
<dbReference type="GO" id="GO:0004565">
    <property type="term" value="F:beta-galactosidase activity"/>
    <property type="evidence" value="ECO:0007669"/>
    <property type="project" value="UniProtKB-EC"/>
</dbReference>
<comment type="catalytic activity">
    <reaction evidence="5">
        <text>Hydrolysis of terminal non-reducing beta-D-galactose residues in beta-D-galactosides.</text>
        <dbReference type="EC" id="3.2.1.23"/>
    </reaction>
</comment>
<dbReference type="PROSITE" id="PS01182">
    <property type="entry name" value="GLYCOSYL_HYDROL_F35"/>
    <property type="match status" value="1"/>
</dbReference>
<evidence type="ECO:0000313" key="10">
    <source>
        <dbReference type="EMBL" id="TWG02449.1"/>
    </source>
</evidence>
<organism evidence="10 11">
    <name type="scientific">Streptomyces brevispora</name>
    <dbReference type="NCBI Taxonomy" id="887462"/>
    <lineage>
        <taxon>Bacteria</taxon>
        <taxon>Bacillati</taxon>
        <taxon>Actinomycetota</taxon>
        <taxon>Actinomycetes</taxon>
        <taxon>Kitasatosporales</taxon>
        <taxon>Streptomycetaceae</taxon>
        <taxon>Streptomyces</taxon>
    </lineage>
</organism>
<feature type="domain" description="Beta-galactosidase galactose-binding" evidence="9">
    <location>
        <begin position="510"/>
        <end position="569"/>
    </location>
</feature>
<dbReference type="Gene3D" id="2.60.120.260">
    <property type="entry name" value="Galactose-binding domain-like"/>
    <property type="match status" value="2"/>
</dbReference>
<dbReference type="Gene3D" id="3.20.20.80">
    <property type="entry name" value="Glycosidases"/>
    <property type="match status" value="1"/>
</dbReference>
<dbReference type="InterPro" id="IPR031330">
    <property type="entry name" value="Gly_Hdrlase_35_cat"/>
</dbReference>
<protein>
    <recommendedName>
        <fullName evidence="5">Beta-galactosidase</fullName>
        <ecNumber evidence="5">3.2.1.23</ecNumber>
    </recommendedName>
</protein>
<dbReference type="InterPro" id="IPR001944">
    <property type="entry name" value="Glycoside_Hdrlase_35"/>
</dbReference>
<evidence type="ECO:0000256" key="1">
    <source>
        <dbReference type="ARBA" id="ARBA00009809"/>
    </source>
</evidence>
<sequence length="604" mass="65360">MADFTVGDDDHFRLDGRPVRLLSGALHYFRVHEAQWDHRLSMLRAMGLNCVETYVPWNLHEPQPGRFRDVAALGRFLDAAQRAGLWAIVRPGPYICAEWENGGLPVWVTGRFGRRVRTRDAGYLDAVRGWFAELLPQVVERQADRGGPVIMVQAENEYGSYGTDQVYLGRVAAMLGECGVSVPLFTSDGPEDHMLTGGSVPGLLATANFGSGAREAFRVLRRHQGAGPLMCMEFWCGWFEHWGTPPVVSDPVRAARALREILECGASVNIYMAHGGTNFGGWAGANRAGPLHDQGLQPTVTSYDYDAPIDEYGRPTEKFWLFREVLAEYADGPLPELPAEPAGLAAPLRAALSEWAPLPDVMEVLGEEEQPESGMPPTFEELGVDRGLVRYRVDVPGPRRPYTLGVSGLRDRAVVYVDGGRRGVLCEEDGALEEPVSGPAEVELWVESLGRVNYGPRLGEAKGITGGVLHERQYLHGVRARALRLDAFEGPAGVAGVPFVPVDGSGRGGLYRGFFEVADAGGTGHAGLELPGWTRGFVWVNGFCLGRYWSAGPQRTLYVPGPVLRDGVNEVWVLEVEGAGAPYVGLGPGPASRAAAGVPEVAGA</sequence>
<dbReference type="EMBL" id="VIWW01000001">
    <property type="protein sequence ID" value="TWG02449.1"/>
    <property type="molecule type" value="Genomic_DNA"/>
</dbReference>
<evidence type="ECO:0000259" key="7">
    <source>
        <dbReference type="Pfam" id="PF01301"/>
    </source>
</evidence>
<dbReference type="InterPro" id="IPR048913">
    <property type="entry name" value="BetaGal_gal-bd"/>
</dbReference>
<evidence type="ECO:0000259" key="9">
    <source>
        <dbReference type="Pfam" id="PF21467"/>
    </source>
</evidence>
<dbReference type="Pfam" id="PF21317">
    <property type="entry name" value="BetaGal_ABD_1"/>
    <property type="match status" value="1"/>
</dbReference>
<feature type="domain" description="Beta-galactosidase 1-like first all-beta" evidence="8">
    <location>
        <begin position="376"/>
        <end position="477"/>
    </location>
</feature>